<reference evidence="10 11" key="1">
    <citation type="submission" date="2007-06" db="EMBL/GenBank/DDBJ databases">
        <title>The Genome Sequence of Coccidioides posadasii RMSCC_3488.</title>
        <authorList>
            <consortium name="Coccidioides Genome Resources Consortium"/>
            <consortium name="The Broad Institute Genome Sequencing Platform"/>
            <person name="Henn M.R."/>
            <person name="Sykes S."/>
            <person name="Young S."/>
            <person name="Jaffe D."/>
            <person name="Berlin A."/>
            <person name="Alvarez P."/>
            <person name="Butler J."/>
            <person name="Gnerre S."/>
            <person name="Grabherr M."/>
            <person name="Mauceli E."/>
            <person name="Brockman W."/>
            <person name="Kodira C."/>
            <person name="Alvarado L."/>
            <person name="Zeng Q."/>
            <person name="Crawford M."/>
            <person name="Antoine C."/>
            <person name="Devon K."/>
            <person name="Galgiani J."/>
            <person name="Orsborn K."/>
            <person name="Lewis M.L."/>
            <person name="Nusbaum C."/>
            <person name="Galagan J."/>
            <person name="Birren B."/>
        </authorList>
    </citation>
    <scope>NUCLEOTIDE SEQUENCE [LARGE SCALE GENOMIC DNA]</scope>
    <source>
        <strain evidence="10 11">RMSCC 3488</strain>
    </source>
</reference>
<keyword evidence="4 8" id="KW-0833">Ubl conjugation pathway</keyword>
<evidence type="ECO:0000256" key="5">
    <source>
        <dbReference type="ARBA" id="ARBA00022801"/>
    </source>
</evidence>
<dbReference type="Gene3D" id="3.40.532.10">
    <property type="entry name" value="Peptidase C12, ubiquitin carboxyl-terminal hydrolase"/>
    <property type="match status" value="1"/>
</dbReference>
<dbReference type="PANTHER" id="PTHR10589:SF17">
    <property type="entry name" value="UBIQUITIN CARBOXYL-TERMINAL HYDROLASE"/>
    <property type="match status" value="1"/>
</dbReference>
<evidence type="ECO:0000256" key="4">
    <source>
        <dbReference type="ARBA" id="ARBA00022786"/>
    </source>
</evidence>
<keyword evidence="6 8" id="KW-0788">Thiol protease</keyword>
<sequence>MMAVAERPDVEYINGKKTFVPLENNPEVMSHLIHHLGVSPKLGFYDVYSIDDPELLSFIPRPAYGLIFICHGDVYHRARDEEEVSRNDYEGFGPDEPVLWFKQTIGNACGLMALLHCISNGPARHYVQPESGLDRLLKAAVPLSPVDRARLLYDSPVLENAHRSAAQMGDTRAPIPSDSCEFHFISFAKGDDGHLWELNGSMKGPVDRGALAPDEDCLSENALNLGVRTLIGKKSETGEAGFGFSLVALGPSLE</sequence>
<evidence type="ECO:0000259" key="9">
    <source>
        <dbReference type="PROSITE" id="PS52048"/>
    </source>
</evidence>
<reference evidence="11" key="3">
    <citation type="journal article" date="2010" name="Genome Res.">
        <title>Population genomic sequencing of Coccidioides fungi reveals recent hybridization and transposon control.</title>
        <authorList>
            <person name="Neafsey D.E."/>
            <person name="Barker B.M."/>
            <person name="Sharpton T.J."/>
            <person name="Stajich J.E."/>
            <person name="Park D.J."/>
            <person name="Whiston E."/>
            <person name="Hung C.-Y."/>
            <person name="McMahan C."/>
            <person name="White J."/>
            <person name="Sykes S."/>
            <person name="Heiman D."/>
            <person name="Young S."/>
            <person name="Zeng Q."/>
            <person name="Abouelleil A."/>
            <person name="Aftuck L."/>
            <person name="Bessette D."/>
            <person name="Brown A."/>
            <person name="FitzGerald M."/>
            <person name="Lui A."/>
            <person name="Macdonald J.P."/>
            <person name="Priest M."/>
            <person name="Orbach M.J."/>
            <person name="Galgiani J.N."/>
            <person name="Kirkland T.N."/>
            <person name="Cole G.T."/>
            <person name="Birren B.W."/>
            <person name="Henn M.R."/>
            <person name="Taylor J.W."/>
            <person name="Rounsley S.D."/>
        </authorList>
    </citation>
    <scope>NUCLEOTIDE SEQUENCE [LARGE SCALE GENOMIC DNA]</scope>
    <source>
        <strain evidence="11">RMSCC 3488</strain>
    </source>
</reference>
<evidence type="ECO:0000256" key="2">
    <source>
        <dbReference type="ARBA" id="ARBA00009326"/>
    </source>
</evidence>
<dbReference type="OrthoDB" id="427186at2759"/>
<keyword evidence="5 8" id="KW-0378">Hydrolase</keyword>
<dbReference type="CDD" id="cd09616">
    <property type="entry name" value="Peptidase_C12_UCH_L1_L3"/>
    <property type="match status" value="1"/>
</dbReference>
<evidence type="ECO:0000313" key="11">
    <source>
        <dbReference type="Proteomes" id="UP000054567"/>
    </source>
</evidence>
<dbReference type="Proteomes" id="UP000054567">
    <property type="component" value="Unassembled WGS sequence"/>
</dbReference>
<dbReference type="GO" id="GO:0004843">
    <property type="term" value="F:cysteine-type deubiquitinase activity"/>
    <property type="evidence" value="ECO:0007669"/>
    <property type="project" value="UniProtKB-EC"/>
</dbReference>
<evidence type="ECO:0000313" key="10">
    <source>
        <dbReference type="EMBL" id="KMM67820.1"/>
    </source>
</evidence>
<evidence type="ECO:0000256" key="8">
    <source>
        <dbReference type="RuleBase" id="RU361215"/>
    </source>
</evidence>
<dbReference type="EMBL" id="DS268110">
    <property type="protein sequence ID" value="KMM67820.1"/>
    <property type="molecule type" value="Genomic_DNA"/>
</dbReference>
<feature type="domain" description="UCH catalytic" evidence="9">
    <location>
        <begin position="18"/>
        <end position="251"/>
    </location>
</feature>
<evidence type="ECO:0000256" key="6">
    <source>
        <dbReference type="ARBA" id="ARBA00022807"/>
    </source>
</evidence>
<dbReference type="InterPro" id="IPR036959">
    <property type="entry name" value="Peptidase_C12_UCH_sf"/>
</dbReference>
<comment type="caution">
    <text evidence="7">Lacks conserved residue(s) required for the propagation of feature annotation.</text>
</comment>
<dbReference type="GO" id="GO:0005737">
    <property type="term" value="C:cytoplasm"/>
    <property type="evidence" value="ECO:0007669"/>
    <property type="project" value="TreeGrafter"/>
</dbReference>
<dbReference type="AlphaFoldDB" id="A0A0J6FEX4"/>
<name>A0A0J6FEX4_COCPO</name>
<dbReference type="GO" id="GO:0016579">
    <property type="term" value="P:protein deubiquitination"/>
    <property type="evidence" value="ECO:0007669"/>
    <property type="project" value="TreeGrafter"/>
</dbReference>
<dbReference type="EC" id="3.4.19.12" evidence="8"/>
<gene>
    <name evidence="10" type="ORF">CPAG_04153</name>
</gene>
<comment type="similarity">
    <text evidence="2 7 8">Belongs to the peptidase C12 family.</text>
</comment>
<dbReference type="InterPro" id="IPR001578">
    <property type="entry name" value="Peptidase_C12_UCH"/>
</dbReference>
<evidence type="ECO:0000256" key="3">
    <source>
        <dbReference type="ARBA" id="ARBA00022670"/>
    </source>
</evidence>
<keyword evidence="3 8" id="KW-0645">Protease</keyword>
<dbReference type="Pfam" id="PF01088">
    <property type="entry name" value="Peptidase_C12"/>
    <property type="match status" value="1"/>
</dbReference>
<comment type="catalytic activity">
    <reaction evidence="1 8">
        <text>Thiol-dependent hydrolysis of ester, thioester, amide, peptide and isopeptide bonds formed by the C-terminal Gly of ubiquitin (a 76-residue protein attached to proteins as an intracellular targeting signal).</text>
        <dbReference type="EC" id="3.4.19.12"/>
    </reaction>
</comment>
<dbReference type="FunFam" id="3.40.532.10:FF:000008">
    <property type="entry name" value="Ubiquitin carboxyl-terminal hydrolase"/>
    <property type="match status" value="1"/>
</dbReference>
<dbReference type="InterPro" id="IPR038765">
    <property type="entry name" value="Papain-like_cys_pep_sf"/>
</dbReference>
<reference evidence="11" key="2">
    <citation type="journal article" date="2009" name="Genome Res.">
        <title>Comparative genomic analyses of the human fungal pathogens Coccidioides and their relatives.</title>
        <authorList>
            <person name="Sharpton T.J."/>
            <person name="Stajich J.E."/>
            <person name="Rounsley S.D."/>
            <person name="Gardner M.J."/>
            <person name="Wortman J.R."/>
            <person name="Jordar V.S."/>
            <person name="Maiti R."/>
            <person name="Kodira C.D."/>
            <person name="Neafsey D.E."/>
            <person name="Zeng Q."/>
            <person name="Hung C.-Y."/>
            <person name="McMahan C."/>
            <person name="Muszewska A."/>
            <person name="Grynberg M."/>
            <person name="Mandel M.A."/>
            <person name="Kellner E.M."/>
            <person name="Barker B.M."/>
            <person name="Galgiani J.N."/>
            <person name="Orbach M.J."/>
            <person name="Kirkland T.N."/>
            <person name="Cole G.T."/>
            <person name="Henn M.R."/>
            <person name="Birren B.W."/>
            <person name="Taylor J.W."/>
        </authorList>
    </citation>
    <scope>NUCLEOTIDE SEQUENCE [LARGE SCALE GENOMIC DNA]</scope>
    <source>
        <strain evidence="11">RMSCC 3488</strain>
    </source>
</reference>
<accession>A0A0J6FEX4</accession>
<dbReference type="PROSITE" id="PS52048">
    <property type="entry name" value="UCH_DOMAIN"/>
    <property type="match status" value="1"/>
</dbReference>
<dbReference type="PRINTS" id="PR00707">
    <property type="entry name" value="UBCTHYDRLASE"/>
</dbReference>
<organism evidence="10 11">
    <name type="scientific">Coccidioides posadasii RMSCC 3488</name>
    <dbReference type="NCBI Taxonomy" id="454284"/>
    <lineage>
        <taxon>Eukaryota</taxon>
        <taxon>Fungi</taxon>
        <taxon>Dikarya</taxon>
        <taxon>Ascomycota</taxon>
        <taxon>Pezizomycotina</taxon>
        <taxon>Eurotiomycetes</taxon>
        <taxon>Eurotiomycetidae</taxon>
        <taxon>Onygenales</taxon>
        <taxon>Onygenaceae</taxon>
        <taxon>Coccidioides</taxon>
    </lineage>
</organism>
<dbReference type="GO" id="GO:0006511">
    <property type="term" value="P:ubiquitin-dependent protein catabolic process"/>
    <property type="evidence" value="ECO:0007669"/>
    <property type="project" value="UniProtKB-UniRule"/>
</dbReference>
<dbReference type="PANTHER" id="PTHR10589">
    <property type="entry name" value="UBIQUITIN CARBOXYL-TERMINAL HYDROLASE"/>
    <property type="match status" value="1"/>
</dbReference>
<dbReference type="VEuPathDB" id="FungiDB:CPAG_04153"/>
<protein>
    <recommendedName>
        <fullName evidence="8">Ubiquitin carboxyl-terminal hydrolase</fullName>
        <ecNumber evidence="8">3.4.19.12</ecNumber>
    </recommendedName>
</protein>
<evidence type="ECO:0000256" key="1">
    <source>
        <dbReference type="ARBA" id="ARBA00000707"/>
    </source>
</evidence>
<evidence type="ECO:0000256" key="7">
    <source>
        <dbReference type="PROSITE-ProRule" id="PRU01393"/>
    </source>
</evidence>
<dbReference type="SUPFAM" id="SSF54001">
    <property type="entry name" value="Cysteine proteinases"/>
    <property type="match status" value="1"/>
</dbReference>
<proteinExistence type="inferred from homology"/>